<gene>
    <name evidence="2" type="ORF">SAMN04489719_2593</name>
</gene>
<dbReference type="PROSITE" id="PS51257">
    <property type="entry name" value="PROKAR_LIPOPROTEIN"/>
    <property type="match status" value="1"/>
</dbReference>
<dbReference type="Proteomes" id="UP000199649">
    <property type="component" value="Chromosome I"/>
</dbReference>
<feature type="compositionally biased region" description="Pro residues" evidence="1">
    <location>
        <begin position="77"/>
        <end position="122"/>
    </location>
</feature>
<name>A0A1H1T6M9_9MICO</name>
<evidence type="ECO:0000256" key="1">
    <source>
        <dbReference type="SAM" id="MobiDB-lite"/>
    </source>
</evidence>
<evidence type="ECO:0000313" key="3">
    <source>
        <dbReference type="Proteomes" id="UP000199649"/>
    </source>
</evidence>
<feature type="region of interest" description="Disordered" evidence="1">
    <location>
        <begin position="76"/>
        <end position="124"/>
    </location>
</feature>
<evidence type="ECO:0000313" key="2">
    <source>
        <dbReference type="EMBL" id="SDS55877.1"/>
    </source>
</evidence>
<keyword evidence="3" id="KW-1185">Reference proteome</keyword>
<dbReference type="STRING" id="684552.SAMN04489719_2593"/>
<sequence>MGGMRPGPIAVRIAAGVLAAAALTGCGLQPAPQQLPDAPSASPPTAVVAPPVVLEPAPLSPPVEVPMPEVPTVVGPYVPPPPPSDAPRPPGSTPPAATPAPAVTPTPTPRPTAAPSPEPTPPAAAGLAARLPAAASLPPLAWHDGDRERTAAWSAVLPARELPAALAIAPVAAARDASAECAAIADAAVAGSLEAASASYAADPAPGAPFDLALVRYPSDTVAREALTALRALGVACAGVPTADGTLGTGVGAHGAIVLLRAGDAALVVESAVRGELLVVVQHEGAPPEAVTALLAAVR</sequence>
<dbReference type="EMBL" id="LT629734">
    <property type="protein sequence ID" value="SDS55877.1"/>
    <property type="molecule type" value="Genomic_DNA"/>
</dbReference>
<proteinExistence type="predicted"/>
<dbReference type="PRINTS" id="PR01217">
    <property type="entry name" value="PRICHEXTENSN"/>
</dbReference>
<dbReference type="AlphaFoldDB" id="A0A1H1T6M9"/>
<organism evidence="2 3">
    <name type="scientific">Agrococcus carbonis</name>
    <dbReference type="NCBI Taxonomy" id="684552"/>
    <lineage>
        <taxon>Bacteria</taxon>
        <taxon>Bacillati</taxon>
        <taxon>Actinomycetota</taxon>
        <taxon>Actinomycetes</taxon>
        <taxon>Micrococcales</taxon>
        <taxon>Microbacteriaceae</taxon>
        <taxon>Agrococcus</taxon>
    </lineage>
</organism>
<accession>A0A1H1T6M9</accession>
<reference evidence="3" key="1">
    <citation type="submission" date="2016-10" db="EMBL/GenBank/DDBJ databases">
        <authorList>
            <person name="Varghese N."/>
            <person name="Submissions S."/>
        </authorList>
    </citation>
    <scope>NUCLEOTIDE SEQUENCE [LARGE SCALE GENOMIC DNA]</scope>
    <source>
        <strain evidence="3">DSM 22965</strain>
    </source>
</reference>
<protein>
    <submittedName>
        <fullName evidence="2">Uncharacterized protein</fullName>
    </submittedName>
</protein>